<evidence type="ECO:0000313" key="1">
    <source>
        <dbReference type="EMBL" id="CBH09410.1"/>
    </source>
</evidence>
<name>C9ZJ52_TRYB9</name>
<dbReference type="GeneID" id="23858543"/>
<accession>C9ZJ52</accession>
<organism evidence="1 2">
    <name type="scientific">Trypanosoma brucei gambiense (strain MHOM/CI/86/DAL972)</name>
    <dbReference type="NCBI Taxonomy" id="679716"/>
    <lineage>
        <taxon>Eukaryota</taxon>
        <taxon>Discoba</taxon>
        <taxon>Euglenozoa</taxon>
        <taxon>Kinetoplastea</taxon>
        <taxon>Metakinetoplastina</taxon>
        <taxon>Trypanosomatida</taxon>
        <taxon>Trypanosomatidae</taxon>
        <taxon>Trypanosoma</taxon>
    </lineage>
</organism>
<dbReference type="RefSeq" id="XP_011771716.1">
    <property type="nucleotide sequence ID" value="XM_011773414.1"/>
</dbReference>
<dbReference type="EMBL" id="FN554965">
    <property type="protein sequence ID" value="CBH09410.1"/>
    <property type="molecule type" value="Genomic_DNA"/>
</dbReference>
<dbReference type="KEGG" id="tbg:TbgDal_II1400"/>
<protein>
    <submittedName>
        <fullName evidence="1">Uncharacterized protein</fullName>
    </submittedName>
</protein>
<dbReference type="AlphaFoldDB" id="C9ZJ52"/>
<proteinExistence type="predicted"/>
<reference evidence="2" key="1">
    <citation type="journal article" date="2010" name="PLoS Negl. Trop. Dis.">
        <title>The genome sequence of Trypanosoma brucei gambiense, causative agent of chronic human african trypanosomiasis.</title>
        <authorList>
            <person name="Jackson A.P."/>
            <person name="Sanders M."/>
            <person name="Berry A."/>
            <person name="McQuillan J."/>
            <person name="Aslett M.A."/>
            <person name="Quail M.A."/>
            <person name="Chukualim B."/>
            <person name="Capewell P."/>
            <person name="MacLeod A."/>
            <person name="Melville S.E."/>
            <person name="Gibson W."/>
            <person name="Barry J.D."/>
            <person name="Berriman M."/>
            <person name="Hertz-Fowler C."/>
        </authorList>
    </citation>
    <scope>NUCLEOTIDE SEQUENCE [LARGE SCALE GENOMIC DNA]</scope>
    <source>
        <strain evidence="2">MHOM/CI/86/DAL972</strain>
    </source>
</reference>
<sequence length="115" mass="13394">MAVSDVKLVMSRQMRKLRLYFIYIFIFFPRPPLPMDNNIDTHSTPIRLTCFKKTNIFLADYGTAPPTTNSTQHSPAQKYQPSFHAIQINVPPPSPFFKFFDFFCCCCCSFVLFCF</sequence>
<dbReference type="Proteomes" id="UP000002316">
    <property type="component" value="Chromosome 2"/>
</dbReference>
<evidence type="ECO:0000313" key="2">
    <source>
        <dbReference type="Proteomes" id="UP000002316"/>
    </source>
</evidence>
<gene>
    <name evidence="1" type="ORF">TbgDal_II1400</name>
</gene>